<dbReference type="Gene3D" id="3.40.50.970">
    <property type="match status" value="2"/>
</dbReference>
<evidence type="ECO:0000313" key="7">
    <source>
        <dbReference type="EMBL" id="ABN95262.1"/>
    </source>
</evidence>
<dbReference type="GO" id="GO:0009097">
    <property type="term" value="P:isoleucine biosynthetic process"/>
    <property type="evidence" value="ECO:0007669"/>
    <property type="project" value="TreeGrafter"/>
</dbReference>
<dbReference type="InterPro" id="IPR045229">
    <property type="entry name" value="TPP_enz"/>
</dbReference>
<evidence type="ECO:0000313" key="8">
    <source>
        <dbReference type="Proteomes" id="UP000006738"/>
    </source>
</evidence>
<dbReference type="AlphaFoldDB" id="A3P2N7"/>
<gene>
    <name evidence="7" type="ordered locus">BURPS1106A_A0561</name>
</gene>
<evidence type="ECO:0000259" key="4">
    <source>
        <dbReference type="Pfam" id="PF00205"/>
    </source>
</evidence>
<accession>A3P2N7</accession>
<dbReference type="EMBL" id="CP000573">
    <property type="protein sequence ID" value="ABN95262.1"/>
    <property type="molecule type" value="Genomic_DNA"/>
</dbReference>
<evidence type="ECO:0000256" key="2">
    <source>
        <dbReference type="ARBA" id="ARBA00023052"/>
    </source>
</evidence>
<proteinExistence type="inferred from homology"/>
<dbReference type="GO" id="GO:0000287">
    <property type="term" value="F:magnesium ion binding"/>
    <property type="evidence" value="ECO:0007669"/>
    <property type="project" value="InterPro"/>
</dbReference>
<name>A3P2N7_BURP0</name>
<dbReference type="Pfam" id="PF02775">
    <property type="entry name" value="TPP_enzyme_C"/>
    <property type="match status" value="1"/>
</dbReference>
<dbReference type="InterPro" id="IPR011766">
    <property type="entry name" value="TPP_enzyme_TPP-bd"/>
</dbReference>
<evidence type="ECO:0000259" key="6">
    <source>
        <dbReference type="Pfam" id="PF02776"/>
    </source>
</evidence>
<dbReference type="SUPFAM" id="SSF52467">
    <property type="entry name" value="DHS-like NAD/FAD-binding domain"/>
    <property type="match status" value="1"/>
</dbReference>
<dbReference type="GO" id="GO:0009099">
    <property type="term" value="P:L-valine biosynthetic process"/>
    <property type="evidence" value="ECO:0007669"/>
    <property type="project" value="TreeGrafter"/>
</dbReference>
<protein>
    <submittedName>
        <fullName evidence="7">Acetolactate synthase large subunit</fullName>
        <ecNumber evidence="7">2.2.1.6</ecNumber>
    </submittedName>
</protein>
<organism evidence="7 8">
    <name type="scientific">Burkholderia pseudomallei (strain 1106a)</name>
    <dbReference type="NCBI Taxonomy" id="357348"/>
    <lineage>
        <taxon>Bacteria</taxon>
        <taxon>Pseudomonadati</taxon>
        <taxon>Pseudomonadota</taxon>
        <taxon>Betaproteobacteria</taxon>
        <taxon>Burkholderiales</taxon>
        <taxon>Burkholderiaceae</taxon>
        <taxon>Burkholderia</taxon>
        <taxon>pseudomallei group</taxon>
    </lineage>
</organism>
<dbReference type="InterPro" id="IPR029061">
    <property type="entry name" value="THDP-binding"/>
</dbReference>
<dbReference type="InterPro" id="IPR029035">
    <property type="entry name" value="DHS-like_NAD/FAD-binding_dom"/>
</dbReference>
<dbReference type="CDD" id="cd02015">
    <property type="entry name" value="TPP_AHAS"/>
    <property type="match status" value="1"/>
</dbReference>
<evidence type="ECO:0000256" key="1">
    <source>
        <dbReference type="ARBA" id="ARBA00007812"/>
    </source>
</evidence>
<comment type="similarity">
    <text evidence="1 3">Belongs to the TPP enzyme family.</text>
</comment>
<keyword evidence="2 3" id="KW-0786">Thiamine pyrophosphate</keyword>
<sequence>MRYASRLPARTGVGRMRDARTARCAGLGVVGRGRRTSLEPSPAARIASTKTFEQPFDRSRGARLRPSFHRSFTGRATMKASNAIARFLAAHDVRHCFELVGGMITHLLDSFAESGRFQIVSMHHEQAAAFAAEGVARRYMGRKVAVALGTSGPGATNLITGIGSCWLDSVPCVFITGQVNTHELKGERAIRQQGFQELDIVPMVRSITKHAVQVSDANELLPALHGALSAALSGRQGPVLIDIPNDVQRAEIADAAVDRWLGEPLRIRDRCEPGDRDIDALRELCRSSSRPLVCFGGGARWAPSMPAWIAALEDARIPYVSTLMGHERVPAGAHYFNMIGAYGNREANWAVQHCDLLIVIGARLDVRQTGADVGDFARHARVVQIDIDPAQLNNRIKVEQALCCDAESFFRRFAVRRDTFAGIRPDWADQLATLRTAHARNEYPDWNISPGVVFARLNEAMAGKAVHYVCDVGNHQMWAAQGLRLGATQAVHYSGGMGAMGFALPTAIGIACSGDGGGKTVVITGDGSLQVNVQELDTLSRLQLDVAIVVMNNYSLGMVKNFQDMYFDGKNISTKQGYSCPSFVALARAYGIESMTVAAPAELQRAIDRVAGSRRPLLVEIAMPEATECRPRLAFGRKLDDQYPKLD</sequence>
<dbReference type="Gene3D" id="3.40.50.1220">
    <property type="entry name" value="TPP-binding domain"/>
    <property type="match status" value="1"/>
</dbReference>
<dbReference type="Proteomes" id="UP000006738">
    <property type="component" value="Chromosome II"/>
</dbReference>
<feature type="domain" description="Thiamine pyrophosphate enzyme TPP-binding" evidence="5">
    <location>
        <begin position="471"/>
        <end position="621"/>
    </location>
</feature>
<dbReference type="Pfam" id="PF02776">
    <property type="entry name" value="TPP_enzyme_N"/>
    <property type="match status" value="1"/>
</dbReference>
<dbReference type="HOGENOM" id="CLU_013748_1_3_4"/>
<dbReference type="CDD" id="cd07035">
    <property type="entry name" value="TPP_PYR_POX_like"/>
    <property type="match status" value="1"/>
</dbReference>
<feature type="domain" description="Thiamine pyrophosphate enzyme central" evidence="4">
    <location>
        <begin position="278"/>
        <end position="411"/>
    </location>
</feature>
<dbReference type="Pfam" id="PF00205">
    <property type="entry name" value="TPP_enzyme_M"/>
    <property type="match status" value="1"/>
</dbReference>
<dbReference type="EC" id="2.2.1.6" evidence="7"/>
<keyword evidence="7" id="KW-0808">Transferase</keyword>
<reference evidence="8" key="1">
    <citation type="submission" date="2007-02" db="EMBL/GenBank/DDBJ databases">
        <authorList>
            <person name="DeShazer D."/>
            <person name="Woods D.E."/>
            <person name="Nierman W.C."/>
        </authorList>
    </citation>
    <scope>NUCLEOTIDE SEQUENCE [LARGE SCALE GENOMIC DNA]</scope>
    <source>
        <strain evidence="8">1106a</strain>
    </source>
</reference>
<feature type="domain" description="Thiamine pyrophosphate enzyme N-terminal TPP-binding" evidence="6">
    <location>
        <begin position="78"/>
        <end position="202"/>
    </location>
</feature>
<dbReference type="GO" id="GO:0003984">
    <property type="term" value="F:acetolactate synthase activity"/>
    <property type="evidence" value="ECO:0007669"/>
    <property type="project" value="UniProtKB-EC"/>
</dbReference>
<dbReference type="KEGG" id="bpl:BURPS1106A_A0561"/>
<evidence type="ECO:0000259" key="5">
    <source>
        <dbReference type="Pfam" id="PF02775"/>
    </source>
</evidence>
<dbReference type="GO" id="GO:0050660">
    <property type="term" value="F:flavin adenine dinucleotide binding"/>
    <property type="evidence" value="ECO:0007669"/>
    <property type="project" value="TreeGrafter"/>
</dbReference>
<evidence type="ECO:0000256" key="3">
    <source>
        <dbReference type="RuleBase" id="RU362132"/>
    </source>
</evidence>
<dbReference type="PANTHER" id="PTHR18968">
    <property type="entry name" value="THIAMINE PYROPHOSPHATE ENZYMES"/>
    <property type="match status" value="1"/>
</dbReference>
<dbReference type="InterPro" id="IPR012000">
    <property type="entry name" value="Thiamin_PyroP_enz_cen_dom"/>
</dbReference>
<dbReference type="PANTHER" id="PTHR18968:SF142">
    <property type="entry name" value="ACETOLACTATE SYNTHASE"/>
    <property type="match status" value="1"/>
</dbReference>
<dbReference type="FunFam" id="3.40.50.970:FF:000007">
    <property type="entry name" value="Acetolactate synthase"/>
    <property type="match status" value="1"/>
</dbReference>
<dbReference type="InterPro" id="IPR039368">
    <property type="entry name" value="AHAS_TPP"/>
</dbReference>
<dbReference type="InterPro" id="IPR012001">
    <property type="entry name" value="Thiamin_PyroP_enz_TPP-bd_dom"/>
</dbReference>
<dbReference type="GO" id="GO:0005948">
    <property type="term" value="C:acetolactate synthase complex"/>
    <property type="evidence" value="ECO:0007669"/>
    <property type="project" value="TreeGrafter"/>
</dbReference>
<dbReference type="GO" id="GO:0030976">
    <property type="term" value="F:thiamine pyrophosphate binding"/>
    <property type="evidence" value="ECO:0007669"/>
    <property type="project" value="InterPro"/>
</dbReference>
<dbReference type="SUPFAM" id="SSF52518">
    <property type="entry name" value="Thiamin diphosphate-binding fold (THDP-binding)"/>
    <property type="match status" value="2"/>
</dbReference>